<accession>A0A1G6MRH4</accession>
<organism evidence="2 3">
    <name type="scientific">Williamwhitmania taraxaci</name>
    <dbReference type="NCBI Taxonomy" id="1640674"/>
    <lineage>
        <taxon>Bacteria</taxon>
        <taxon>Pseudomonadati</taxon>
        <taxon>Bacteroidota</taxon>
        <taxon>Bacteroidia</taxon>
        <taxon>Bacteroidales</taxon>
        <taxon>Williamwhitmaniaceae</taxon>
        <taxon>Williamwhitmania</taxon>
    </lineage>
</organism>
<evidence type="ECO:0008006" key="4">
    <source>
        <dbReference type="Google" id="ProtNLM"/>
    </source>
</evidence>
<evidence type="ECO:0000256" key="1">
    <source>
        <dbReference type="SAM" id="Phobius"/>
    </source>
</evidence>
<dbReference type="Proteomes" id="UP000199452">
    <property type="component" value="Unassembled WGS sequence"/>
</dbReference>
<dbReference type="EMBL" id="FMYP01000038">
    <property type="protein sequence ID" value="SDC58188.1"/>
    <property type="molecule type" value="Genomic_DNA"/>
</dbReference>
<dbReference type="OrthoDB" id="1123150at2"/>
<keyword evidence="1" id="KW-0812">Transmembrane</keyword>
<reference evidence="2 3" key="1">
    <citation type="submission" date="2016-09" db="EMBL/GenBank/DDBJ databases">
        <authorList>
            <person name="Capua I."/>
            <person name="De Benedictis P."/>
            <person name="Joannis T."/>
            <person name="Lombin L.H."/>
            <person name="Cattoli G."/>
        </authorList>
    </citation>
    <scope>NUCLEOTIDE SEQUENCE [LARGE SCALE GENOMIC DNA]</scope>
    <source>
        <strain evidence="2 3">A7P-90m</strain>
    </source>
</reference>
<feature type="transmembrane region" description="Helical" evidence="1">
    <location>
        <begin position="131"/>
        <end position="151"/>
    </location>
</feature>
<feature type="transmembrane region" description="Helical" evidence="1">
    <location>
        <begin position="12"/>
        <end position="28"/>
    </location>
</feature>
<dbReference type="RefSeq" id="WP_092438791.1">
    <property type="nucleotide sequence ID" value="NZ_FMYP01000038.1"/>
</dbReference>
<name>A0A1G6MRH4_9BACT</name>
<keyword evidence="1" id="KW-1133">Transmembrane helix</keyword>
<sequence length="163" mass="18726">MGFFNKTRYFRTLLFLLPIGMCFTYYGGNHLLVDVNKFPQAKGVIEKIENRDVQYKFKNTVYTSPTTIITMTNNQIDYTTTIKSHMEIIDKSLSIGDIIIIWLHTDNRKNEIAQIEKGDKIIIPYEKSIGMAWGFLLAGLITSFIAIGYLIKYPEDILGNKKS</sequence>
<gene>
    <name evidence="2" type="ORF">SAMN05216323_10386</name>
</gene>
<evidence type="ECO:0000313" key="3">
    <source>
        <dbReference type="Proteomes" id="UP000199452"/>
    </source>
</evidence>
<keyword evidence="1" id="KW-0472">Membrane</keyword>
<dbReference type="AlphaFoldDB" id="A0A1G6MRH4"/>
<protein>
    <recommendedName>
        <fullName evidence="4">DUF3592 domain-containing protein</fullName>
    </recommendedName>
</protein>
<evidence type="ECO:0000313" key="2">
    <source>
        <dbReference type="EMBL" id="SDC58188.1"/>
    </source>
</evidence>
<keyword evidence="3" id="KW-1185">Reference proteome</keyword>
<proteinExistence type="predicted"/>